<sequence length="332" mass="37496">MRVMSSVHTARGIVSVPIKKRSILARPRFWLALLLSLTTSVLALTVAFHAYIAWLLARPIVAPLSSNPLEAIGVPYEEVTFPSINQTSKLDGWYLPAEGATRTVIFSHGYGANREESWVPMYDLAKAAHMQNFNVLMFDYGFVHPEQVATGGVQETFELLGAIDFIKQKNAKQIFIWGFSMGAGTALGAALQSEDITGMILDSAFILSPDTLYHNIRQHADLPRFPSLSLIRMFFPVMNGVNMNQIPYEKILQNTYKIPMFMIHGMLDEKAPYEQAQIIMDNQTAQQPLSKLWLLPKGHHELIYSVNKREYLQKTLSFLEQVSRTRIPPVKK</sequence>
<gene>
    <name evidence="1" type="ORF">ACI1P1_22970</name>
</gene>
<dbReference type="Proteomes" id="UP001631969">
    <property type="component" value="Unassembled WGS sequence"/>
</dbReference>
<keyword evidence="2" id="KW-1185">Reference proteome</keyword>
<dbReference type="EMBL" id="JBJURJ010000017">
    <property type="protein sequence ID" value="MFM9331161.1"/>
    <property type="molecule type" value="Genomic_DNA"/>
</dbReference>
<accession>A0ACC7P289</accession>
<protein>
    <submittedName>
        <fullName evidence="1">Alpha/beta hydrolase</fullName>
    </submittedName>
</protein>
<evidence type="ECO:0000313" key="2">
    <source>
        <dbReference type="Proteomes" id="UP001631969"/>
    </source>
</evidence>
<keyword evidence="1" id="KW-0378">Hydrolase</keyword>
<name>A0ACC7P289_9BACL</name>
<organism evidence="1 2">
    <name type="scientific">Paenibacillus mesotrionivorans</name>
    <dbReference type="NCBI Taxonomy" id="3160968"/>
    <lineage>
        <taxon>Bacteria</taxon>
        <taxon>Bacillati</taxon>
        <taxon>Bacillota</taxon>
        <taxon>Bacilli</taxon>
        <taxon>Bacillales</taxon>
        <taxon>Paenibacillaceae</taxon>
        <taxon>Paenibacillus</taxon>
    </lineage>
</organism>
<comment type="caution">
    <text evidence="1">The sequence shown here is derived from an EMBL/GenBank/DDBJ whole genome shotgun (WGS) entry which is preliminary data.</text>
</comment>
<reference evidence="1" key="1">
    <citation type="submission" date="2024-12" db="EMBL/GenBank/DDBJ databases">
        <authorList>
            <person name="Wu N."/>
        </authorList>
    </citation>
    <scope>NUCLEOTIDE SEQUENCE</scope>
    <source>
        <strain evidence="1">P15</strain>
    </source>
</reference>
<evidence type="ECO:0000313" key="1">
    <source>
        <dbReference type="EMBL" id="MFM9331161.1"/>
    </source>
</evidence>
<proteinExistence type="predicted"/>